<organism evidence="13 14">
    <name type="scientific">Paramarasmius palmivorus</name>
    <dbReference type="NCBI Taxonomy" id="297713"/>
    <lineage>
        <taxon>Eukaryota</taxon>
        <taxon>Fungi</taxon>
        <taxon>Dikarya</taxon>
        <taxon>Basidiomycota</taxon>
        <taxon>Agaricomycotina</taxon>
        <taxon>Agaricomycetes</taxon>
        <taxon>Agaricomycetidae</taxon>
        <taxon>Agaricales</taxon>
        <taxon>Marasmiineae</taxon>
        <taxon>Marasmiaceae</taxon>
        <taxon>Paramarasmius</taxon>
    </lineage>
</organism>
<evidence type="ECO:0000256" key="9">
    <source>
        <dbReference type="ARBA" id="ARBA00023002"/>
    </source>
</evidence>
<keyword evidence="7" id="KW-0479">Metal-binding</keyword>
<evidence type="ECO:0000256" key="4">
    <source>
        <dbReference type="ARBA" id="ARBA00010617"/>
    </source>
</evidence>
<sequence length="136" mass="15975">MTSSPLSYVPPGTNVVIPFYALQRDPRNFSPLPNEWIPERWLDEAHRNKIEPQLSSSPEYKHDMKAFVAFSSGPANCVGKSLAMMEMRGVLCMLIKRFEMRLSNCEEIKRKFEKGMKDLWIMQTDDLWAEFWERKN</sequence>
<dbReference type="InterPro" id="IPR050121">
    <property type="entry name" value="Cytochrome_P450_monoxygenase"/>
</dbReference>
<keyword evidence="9" id="KW-0560">Oxidoreductase</keyword>
<comment type="caution">
    <text evidence="13">The sequence shown here is derived from an EMBL/GenBank/DDBJ whole genome shotgun (WGS) entry which is preliminary data.</text>
</comment>
<dbReference type="SUPFAM" id="SSF48264">
    <property type="entry name" value="Cytochrome P450"/>
    <property type="match status" value="1"/>
</dbReference>
<keyword evidence="6" id="KW-0812">Transmembrane</keyword>
<evidence type="ECO:0000256" key="7">
    <source>
        <dbReference type="ARBA" id="ARBA00022723"/>
    </source>
</evidence>
<comment type="similarity">
    <text evidence="4">Belongs to the cytochrome P450 family.</text>
</comment>
<dbReference type="Gene3D" id="1.10.630.10">
    <property type="entry name" value="Cytochrome P450"/>
    <property type="match status" value="1"/>
</dbReference>
<keyword evidence="10" id="KW-0408">Iron</keyword>
<comment type="subcellular location">
    <subcellularLocation>
        <location evidence="2">Membrane</location>
    </subcellularLocation>
</comment>
<dbReference type="GO" id="GO:0020037">
    <property type="term" value="F:heme binding"/>
    <property type="evidence" value="ECO:0007669"/>
    <property type="project" value="InterPro"/>
</dbReference>
<dbReference type="GO" id="GO:0004497">
    <property type="term" value="F:monooxygenase activity"/>
    <property type="evidence" value="ECO:0007669"/>
    <property type="project" value="UniProtKB-KW"/>
</dbReference>
<evidence type="ECO:0000256" key="10">
    <source>
        <dbReference type="ARBA" id="ARBA00023004"/>
    </source>
</evidence>
<evidence type="ECO:0000256" key="3">
    <source>
        <dbReference type="ARBA" id="ARBA00004721"/>
    </source>
</evidence>
<evidence type="ECO:0000313" key="14">
    <source>
        <dbReference type="Proteomes" id="UP001383192"/>
    </source>
</evidence>
<evidence type="ECO:0008006" key="15">
    <source>
        <dbReference type="Google" id="ProtNLM"/>
    </source>
</evidence>
<evidence type="ECO:0000256" key="11">
    <source>
        <dbReference type="ARBA" id="ARBA00023033"/>
    </source>
</evidence>
<keyword evidence="8" id="KW-1133">Transmembrane helix</keyword>
<dbReference type="GO" id="GO:0016020">
    <property type="term" value="C:membrane"/>
    <property type="evidence" value="ECO:0007669"/>
    <property type="project" value="UniProtKB-SubCell"/>
</dbReference>
<evidence type="ECO:0000256" key="12">
    <source>
        <dbReference type="ARBA" id="ARBA00023136"/>
    </source>
</evidence>
<dbReference type="GO" id="GO:0005506">
    <property type="term" value="F:iron ion binding"/>
    <property type="evidence" value="ECO:0007669"/>
    <property type="project" value="InterPro"/>
</dbReference>
<evidence type="ECO:0000256" key="8">
    <source>
        <dbReference type="ARBA" id="ARBA00022989"/>
    </source>
</evidence>
<dbReference type="InterPro" id="IPR001128">
    <property type="entry name" value="Cyt_P450"/>
</dbReference>
<evidence type="ECO:0000256" key="2">
    <source>
        <dbReference type="ARBA" id="ARBA00004370"/>
    </source>
</evidence>
<keyword evidence="5" id="KW-0349">Heme</keyword>
<keyword evidence="14" id="KW-1185">Reference proteome</keyword>
<evidence type="ECO:0000313" key="13">
    <source>
        <dbReference type="EMBL" id="KAK7037646.1"/>
    </source>
</evidence>
<gene>
    <name evidence="13" type="ORF">VNI00_010865</name>
</gene>
<keyword evidence="11" id="KW-0503">Monooxygenase</keyword>
<dbReference type="AlphaFoldDB" id="A0AAW0CDF8"/>
<dbReference type="Proteomes" id="UP001383192">
    <property type="component" value="Unassembled WGS sequence"/>
</dbReference>
<dbReference type="PANTHER" id="PTHR24305:SF166">
    <property type="entry name" value="CYTOCHROME P450 12A4, MITOCHONDRIAL-RELATED"/>
    <property type="match status" value="1"/>
</dbReference>
<evidence type="ECO:0000256" key="6">
    <source>
        <dbReference type="ARBA" id="ARBA00022692"/>
    </source>
</evidence>
<reference evidence="13 14" key="1">
    <citation type="submission" date="2024-01" db="EMBL/GenBank/DDBJ databases">
        <title>A draft genome for a cacao thread blight-causing isolate of Paramarasmius palmivorus.</title>
        <authorList>
            <person name="Baruah I.K."/>
            <person name="Bukari Y."/>
            <person name="Amoako-Attah I."/>
            <person name="Meinhardt L.W."/>
            <person name="Bailey B.A."/>
            <person name="Cohen S.P."/>
        </authorList>
    </citation>
    <scope>NUCLEOTIDE SEQUENCE [LARGE SCALE GENOMIC DNA]</scope>
    <source>
        <strain evidence="13 14">GH-12</strain>
    </source>
</reference>
<dbReference type="InterPro" id="IPR036396">
    <property type="entry name" value="Cyt_P450_sf"/>
</dbReference>
<keyword evidence="12" id="KW-0472">Membrane</keyword>
<comment type="cofactor">
    <cofactor evidence="1">
        <name>heme</name>
        <dbReference type="ChEBI" id="CHEBI:30413"/>
    </cofactor>
</comment>
<evidence type="ECO:0000256" key="1">
    <source>
        <dbReference type="ARBA" id="ARBA00001971"/>
    </source>
</evidence>
<dbReference type="GO" id="GO:0016705">
    <property type="term" value="F:oxidoreductase activity, acting on paired donors, with incorporation or reduction of molecular oxygen"/>
    <property type="evidence" value="ECO:0007669"/>
    <property type="project" value="InterPro"/>
</dbReference>
<dbReference type="EMBL" id="JAYKXP010000045">
    <property type="protein sequence ID" value="KAK7037646.1"/>
    <property type="molecule type" value="Genomic_DNA"/>
</dbReference>
<comment type="pathway">
    <text evidence="3">Secondary metabolite biosynthesis; terpenoid biosynthesis.</text>
</comment>
<name>A0AAW0CDF8_9AGAR</name>
<protein>
    <recommendedName>
        <fullName evidence="15">Cytochrome P450</fullName>
    </recommendedName>
</protein>
<accession>A0AAW0CDF8</accession>
<proteinExistence type="inferred from homology"/>
<dbReference type="Pfam" id="PF00067">
    <property type="entry name" value="p450"/>
    <property type="match status" value="1"/>
</dbReference>
<dbReference type="PANTHER" id="PTHR24305">
    <property type="entry name" value="CYTOCHROME P450"/>
    <property type="match status" value="1"/>
</dbReference>
<evidence type="ECO:0000256" key="5">
    <source>
        <dbReference type="ARBA" id="ARBA00022617"/>
    </source>
</evidence>